<keyword evidence="3" id="KW-1185">Reference proteome</keyword>
<gene>
    <name evidence="2" type="ORF">ACFSKK_14090</name>
</gene>
<feature type="domain" description="DUF8042" evidence="1">
    <location>
        <begin position="6"/>
        <end position="124"/>
    </location>
</feature>
<dbReference type="EMBL" id="JBHUIK010000003">
    <property type="protein sequence ID" value="MFD2214816.1"/>
    <property type="molecule type" value="Genomic_DNA"/>
</dbReference>
<sequence length="128" mass="15022">METLTTDQYQMITYYFHLLNTIEEGFDYVNEGFNNLSNTESDRIFSDILVAFNHIDSSNPTIIASLNDEQNLSEEVNKFDIVIKELEGLEQFFMDSEKKHHYIKNQLTPAFVAWKESVQKKLQPYITN</sequence>
<proteinExistence type="predicted"/>
<dbReference type="Pfam" id="PF26154">
    <property type="entry name" value="DUF8042"/>
    <property type="match status" value="1"/>
</dbReference>
<evidence type="ECO:0000313" key="3">
    <source>
        <dbReference type="Proteomes" id="UP001597318"/>
    </source>
</evidence>
<accession>A0ABW5BYW6</accession>
<name>A0ABW5BYW6_9BACI</name>
<dbReference type="Proteomes" id="UP001597318">
    <property type="component" value="Unassembled WGS sequence"/>
</dbReference>
<dbReference type="RefSeq" id="WP_379052164.1">
    <property type="nucleotide sequence ID" value="NZ_JBHUIK010000003.1"/>
</dbReference>
<evidence type="ECO:0000259" key="1">
    <source>
        <dbReference type="Pfam" id="PF26154"/>
    </source>
</evidence>
<dbReference type="InterPro" id="IPR058355">
    <property type="entry name" value="DUF8042"/>
</dbReference>
<organism evidence="2 3">
    <name type="scientific">Metabacillus endolithicus</name>
    <dbReference type="NCBI Taxonomy" id="1535204"/>
    <lineage>
        <taxon>Bacteria</taxon>
        <taxon>Bacillati</taxon>
        <taxon>Bacillota</taxon>
        <taxon>Bacilli</taxon>
        <taxon>Bacillales</taxon>
        <taxon>Bacillaceae</taxon>
        <taxon>Metabacillus</taxon>
    </lineage>
</organism>
<comment type="caution">
    <text evidence="2">The sequence shown here is derived from an EMBL/GenBank/DDBJ whole genome shotgun (WGS) entry which is preliminary data.</text>
</comment>
<reference evidence="3" key="1">
    <citation type="journal article" date="2019" name="Int. J. Syst. Evol. Microbiol.">
        <title>The Global Catalogue of Microorganisms (GCM) 10K type strain sequencing project: providing services to taxonomists for standard genome sequencing and annotation.</title>
        <authorList>
            <consortium name="The Broad Institute Genomics Platform"/>
            <consortium name="The Broad Institute Genome Sequencing Center for Infectious Disease"/>
            <person name="Wu L."/>
            <person name="Ma J."/>
        </authorList>
    </citation>
    <scope>NUCLEOTIDE SEQUENCE [LARGE SCALE GENOMIC DNA]</scope>
    <source>
        <strain evidence="3">CGMCC 1.15474</strain>
    </source>
</reference>
<evidence type="ECO:0000313" key="2">
    <source>
        <dbReference type="EMBL" id="MFD2214816.1"/>
    </source>
</evidence>
<protein>
    <recommendedName>
        <fullName evidence="1">DUF8042 domain-containing protein</fullName>
    </recommendedName>
</protein>